<dbReference type="SUPFAM" id="SSF109854">
    <property type="entry name" value="DinB/YfiT-like putative metalloenzymes"/>
    <property type="match status" value="1"/>
</dbReference>
<comment type="caution">
    <text evidence="1">The sequence shown here is derived from an EMBL/GenBank/DDBJ whole genome shotgun (WGS) entry which is preliminary data.</text>
</comment>
<dbReference type="Proteomes" id="UP000295124">
    <property type="component" value="Unassembled WGS sequence"/>
</dbReference>
<gene>
    <name evidence="1" type="ORF">E1263_26455</name>
</gene>
<dbReference type="EMBL" id="SMKX01000090">
    <property type="protein sequence ID" value="TDD55040.1"/>
    <property type="molecule type" value="Genomic_DNA"/>
</dbReference>
<dbReference type="InterPro" id="IPR007061">
    <property type="entry name" value="MST-like"/>
</dbReference>
<proteinExistence type="predicted"/>
<keyword evidence="2" id="KW-1185">Reference proteome</keyword>
<dbReference type="Gene3D" id="1.20.120.450">
    <property type="entry name" value="dinb family like domain"/>
    <property type="match status" value="1"/>
</dbReference>
<dbReference type="InterPro" id="IPR034660">
    <property type="entry name" value="DinB/YfiT-like"/>
</dbReference>
<reference evidence="1 2" key="1">
    <citation type="submission" date="2019-03" db="EMBL/GenBank/DDBJ databases">
        <title>Draft genome sequences of novel Actinobacteria.</title>
        <authorList>
            <person name="Sahin N."/>
            <person name="Ay H."/>
            <person name="Saygin H."/>
        </authorList>
    </citation>
    <scope>NUCLEOTIDE SEQUENCE [LARGE SCALE GENOMIC DNA]</scope>
    <source>
        <strain evidence="1 2">JCM 13523</strain>
    </source>
</reference>
<dbReference type="OrthoDB" id="4548523at2"/>
<dbReference type="Pfam" id="PF04978">
    <property type="entry name" value="MST"/>
    <property type="match status" value="1"/>
</dbReference>
<evidence type="ECO:0000313" key="2">
    <source>
        <dbReference type="Proteomes" id="UP000295124"/>
    </source>
</evidence>
<sequence length="169" mass="19696">MCRVTRTDPPTAASERDLLQGFLDFHRQTLLLKVADLSAEQLVQRSAEPSSMSLLGLVRHLTEVEQYWFKTCLTGEVVPDRYWTDEHPDGDFDLVDPAQADKDLQIYQDAVRESDRIVSRHALDDPFRRPRREGIYSVRYLYIHMIEEYARHNGHADLLRERIDGRVGE</sequence>
<dbReference type="AlphaFoldDB" id="A0A4R4ZB33"/>
<protein>
    <submittedName>
        <fullName evidence="1">DinB family protein</fullName>
    </submittedName>
</protein>
<evidence type="ECO:0000313" key="1">
    <source>
        <dbReference type="EMBL" id="TDD55040.1"/>
    </source>
</evidence>
<accession>A0A4R4ZB33</accession>
<name>A0A4R4ZB33_9ACTN</name>
<organism evidence="1 2">
    <name type="scientific">Kribbella antibiotica</name>
    <dbReference type="NCBI Taxonomy" id="190195"/>
    <lineage>
        <taxon>Bacteria</taxon>
        <taxon>Bacillati</taxon>
        <taxon>Actinomycetota</taxon>
        <taxon>Actinomycetes</taxon>
        <taxon>Propionibacteriales</taxon>
        <taxon>Kribbellaceae</taxon>
        <taxon>Kribbella</taxon>
    </lineage>
</organism>